<reference evidence="2" key="2">
    <citation type="submission" date="2013-12" db="EMBL/GenBank/DDBJ databases">
        <authorList>
            <person name="Yu Y."/>
            <person name="Lee S."/>
            <person name="de Baynast K."/>
            <person name="Wissotski M."/>
            <person name="Liu L."/>
            <person name="Talag J."/>
            <person name="Goicoechea J."/>
            <person name="Angelova A."/>
            <person name="Jetty R."/>
            <person name="Kudrna D."/>
            <person name="Golser W."/>
            <person name="Rivera L."/>
            <person name="Zhang J."/>
            <person name="Wing R."/>
        </authorList>
    </citation>
    <scope>NUCLEOTIDE SEQUENCE</scope>
</reference>
<dbReference type="Gramene" id="LPERR12G05170.1">
    <property type="protein sequence ID" value="LPERR12G05170.1"/>
    <property type="gene ID" value="LPERR12G05170"/>
</dbReference>
<protein>
    <submittedName>
        <fullName evidence="1">Uncharacterized protein</fullName>
    </submittedName>
</protein>
<sequence length="73" mass="7446">MVDVYRWRALMAASTLVPAACGSAGGMPCVPAARGGGRELLGVATGSGRRLRVRASKDCRVGVSNGGSIRKSL</sequence>
<accession>A0A0D9XXR9</accession>
<organism evidence="1 2">
    <name type="scientific">Leersia perrieri</name>
    <dbReference type="NCBI Taxonomy" id="77586"/>
    <lineage>
        <taxon>Eukaryota</taxon>
        <taxon>Viridiplantae</taxon>
        <taxon>Streptophyta</taxon>
        <taxon>Embryophyta</taxon>
        <taxon>Tracheophyta</taxon>
        <taxon>Spermatophyta</taxon>
        <taxon>Magnoliopsida</taxon>
        <taxon>Liliopsida</taxon>
        <taxon>Poales</taxon>
        <taxon>Poaceae</taxon>
        <taxon>BOP clade</taxon>
        <taxon>Oryzoideae</taxon>
        <taxon>Oryzeae</taxon>
        <taxon>Oryzinae</taxon>
        <taxon>Leersia</taxon>
    </lineage>
</organism>
<name>A0A0D9XXR9_9ORYZ</name>
<reference evidence="1 2" key="1">
    <citation type="submission" date="2012-08" db="EMBL/GenBank/DDBJ databases">
        <title>Oryza genome evolution.</title>
        <authorList>
            <person name="Wing R.A."/>
        </authorList>
    </citation>
    <scope>NUCLEOTIDE SEQUENCE</scope>
</reference>
<proteinExistence type="predicted"/>
<reference evidence="1" key="3">
    <citation type="submission" date="2015-04" db="UniProtKB">
        <authorList>
            <consortium name="EnsemblPlants"/>
        </authorList>
    </citation>
    <scope>IDENTIFICATION</scope>
</reference>
<dbReference type="HOGENOM" id="CLU_181813_0_0_1"/>
<dbReference type="AlphaFoldDB" id="A0A0D9XXR9"/>
<dbReference type="EnsemblPlants" id="LPERR12G05170.1">
    <property type="protein sequence ID" value="LPERR12G05170.1"/>
    <property type="gene ID" value="LPERR12G05170"/>
</dbReference>
<keyword evidence="2" id="KW-1185">Reference proteome</keyword>
<evidence type="ECO:0000313" key="2">
    <source>
        <dbReference type="Proteomes" id="UP000032180"/>
    </source>
</evidence>
<dbReference type="Proteomes" id="UP000032180">
    <property type="component" value="Chromosome 12"/>
</dbReference>
<evidence type="ECO:0000313" key="1">
    <source>
        <dbReference type="EnsemblPlants" id="LPERR12G05170.1"/>
    </source>
</evidence>